<dbReference type="OrthoDB" id="4062651at2759"/>
<dbReference type="InterPro" id="IPR000719">
    <property type="entry name" value="Prot_kinase_dom"/>
</dbReference>
<evidence type="ECO:0000256" key="1">
    <source>
        <dbReference type="SAM" id="MobiDB-lite"/>
    </source>
</evidence>
<organism evidence="4 7">
    <name type="scientific">Cafeteria roenbergensis</name>
    <name type="common">Marine flagellate</name>
    <dbReference type="NCBI Taxonomy" id="33653"/>
    <lineage>
        <taxon>Eukaryota</taxon>
        <taxon>Sar</taxon>
        <taxon>Stramenopiles</taxon>
        <taxon>Bigyra</taxon>
        <taxon>Opalozoa</taxon>
        <taxon>Bicosoecida</taxon>
        <taxon>Cafeteriaceae</taxon>
        <taxon>Cafeteria</taxon>
    </lineage>
</organism>
<dbReference type="EMBL" id="VLTO01000008">
    <property type="protein sequence ID" value="KAA0176377.1"/>
    <property type="molecule type" value="Genomic_DNA"/>
</dbReference>
<evidence type="ECO:0000313" key="7">
    <source>
        <dbReference type="Proteomes" id="UP000324907"/>
    </source>
</evidence>
<accession>A0A5A8DPL0</accession>
<evidence type="ECO:0000313" key="3">
    <source>
        <dbReference type="EMBL" id="KAA0166511.1"/>
    </source>
</evidence>
<dbReference type="PROSITE" id="PS50011">
    <property type="entry name" value="PROTEIN_KINASE_DOM"/>
    <property type="match status" value="1"/>
</dbReference>
<comment type="caution">
    <text evidence="4">The sequence shown here is derived from an EMBL/GenBank/DDBJ whole genome shotgun (WGS) entry which is preliminary data.</text>
</comment>
<evidence type="ECO:0000259" key="2">
    <source>
        <dbReference type="PROSITE" id="PS50011"/>
    </source>
</evidence>
<dbReference type="PANTHER" id="PTHR13902">
    <property type="entry name" value="SERINE/THREONINE-PROTEIN KINASE WNK WITH NO LYSINE -RELATED"/>
    <property type="match status" value="1"/>
</dbReference>
<dbReference type="SMART" id="SM00220">
    <property type="entry name" value="S_TKc"/>
    <property type="match status" value="1"/>
</dbReference>
<gene>
    <name evidence="5" type="ORF">FNF27_02073</name>
    <name evidence="4" type="ORF">FNF28_02854</name>
    <name evidence="3" type="ORF">FNF31_01289</name>
</gene>
<proteinExistence type="predicted"/>
<dbReference type="EMBL" id="VLTL01000034">
    <property type="protein sequence ID" value="KAA0167322.1"/>
    <property type="molecule type" value="Genomic_DNA"/>
</dbReference>
<protein>
    <recommendedName>
        <fullName evidence="2">Protein kinase domain-containing protein</fullName>
    </recommendedName>
</protein>
<dbReference type="AlphaFoldDB" id="A0A5A8DPL0"/>
<dbReference type="GO" id="GO:0005524">
    <property type="term" value="F:ATP binding"/>
    <property type="evidence" value="ECO:0007669"/>
    <property type="project" value="InterPro"/>
</dbReference>
<dbReference type="EMBL" id="VLTM01000008">
    <property type="protein sequence ID" value="KAA0166511.1"/>
    <property type="molecule type" value="Genomic_DNA"/>
</dbReference>
<dbReference type="InterPro" id="IPR011009">
    <property type="entry name" value="Kinase-like_dom_sf"/>
</dbReference>
<dbReference type="Proteomes" id="UP000324907">
    <property type="component" value="Unassembled WGS sequence"/>
</dbReference>
<reference evidence="6 7" key="1">
    <citation type="submission" date="2019-07" db="EMBL/GenBank/DDBJ databases">
        <title>Genomes of Cafeteria roenbergensis.</title>
        <authorList>
            <person name="Fischer M.G."/>
            <person name="Hackl T."/>
            <person name="Roman M."/>
        </authorList>
    </citation>
    <scope>NUCLEOTIDE SEQUENCE [LARGE SCALE GENOMIC DNA]</scope>
    <source>
        <strain evidence="3 8">Cflag</strain>
        <strain evidence="5 6">E4-10P</strain>
        <strain evidence="4 7">RCC970-E3</strain>
    </source>
</reference>
<dbReference type="Gene3D" id="1.10.510.10">
    <property type="entry name" value="Transferase(Phosphotransferase) domain 1"/>
    <property type="match status" value="1"/>
</dbReference>
<dbReference type="Proteomes" id="UP000325113">
    <property type="component" value="Unassembled WGS sequence"/>
</dbReference>
<evidence type="ECO:0000313" key="4">
    <source>
        <dbReference type="EMBL" id="KAA0167322.1"/>
    </source>
</evidence>
<sequence length="502" mass="54335">MADASASRPEAAAASDRELFRKRFKKSDKLEELEGSRDGKRIYRAVDKDTMFEVAWHELPLGKAEQVDDRAAEAPVPEHENLLKVVAKWEEPGPPKKLVVITEMVDAGTLQLHIERIKDDVRVNVVKKWCRQILSGLQHLHVTTGRLHGDVRLNNIFMNSVTGDVRLGYLDVEHTLGSASGGGTSSATAAYAAPEGVHGPPADIYSFGICLLHMVTGERPYWVEPSELATQTQQAKQSGQDPITLTKYRFDASAERIIRACGITFEEFKLKRVSVSAHMTLFFKPPPGARGADDVIRYRTVAFTFNRDERNRIASLARELVDWRLIHPEDEAVATAWLDASLGRLAAAPYAYCRPLRASAQGTDPSGSMRRRRDARPRQDLGFDPSGAAQRTPAEQDQPALPPPARDTGAQQGTAPPAVPPAHAPAGDPMQPASAPRDRAGSIASTATGAPAANVLLQRQHSPDGAPAHASSAHGDASSAAERHLPGSAQDAGQADSDRRTA</sequence>
<feature type="compositionally biased region" description="Low complexity" evidence="1">
    <location>
        <begin position="463"/>
        <end position="480"/>
    </location>
</feature>
<dbReference type="InterPro" id="IPR050588">
    <property type="entry name" value="WNK_Ser-Thr_kinase"/>
</dbReference>
<dbReference type="Gene3D" id="3.30.200.20">
    <property type="entry name" value="Phosphorylase Kinase, domain 1"/>
    <property type="match status" value="1"/>
</dbReference>
<dbReference type="SUPFAM" id="SSF56112">
    <property type="entry name" value="Protein kinase-like (PK-like)"/>
    <property type="match status" value="1"/>
</dbReference>
<evidence type="ECO:0000313" key="8">
    <source>
        <dbReference type="Proteomes" id="UP000325113"/>
    </source>
</evidence>
<feature type="region of interest" description="Disordered" evidence="1">
    <location>
        <begin position="358"/>
        <end position="502"/>
    </location>
</feature>
<evidence type="ECO:0000313" key="6">
    <source>
        <dbReference type="Proteomes" id="UP000322899"/>
    </source>
</evidence>
<evidence type="ECO:0000313" key="5">
    <source>
        <dbReference type="EMBL" id="KAA0176377.1"/>
    </source>
</evidence>
<dbReference type="Proteomes" id="UP000322899">
    <property type="component" value="Unassembled WGS sequence"/>
</dbReference>
<feature type="domain" description="Protein kinase" evidence="2">
    <location>
        <begin position="28"/>
        <end position="281"/>
    </location>
</feature>
<dbReference type="GO" id="GO:0004672">
    <property type="term" value="F:protein kinase activity"/>
    <property type="evidence" value="ECO:0007669"/>
    <property type="project" value="InterPro"/>
</dbReference>
<name>A0A5A8DPL0_CAFRO</name>
<dbReference type="Pfam" id="PF00069">
    <property type="entry name" value="Pkinase"/>
    <property type="match status" value="1"/>
</dbReference>